<keyword evidence="1" id="KW-0812">Transmembrane</keyword>
<proteinExistence type="predicted"/>
<name>A0A2V1DBU6_9PLEO</name>
<keyword evidence="1" id="KW-1133">Transmembrane helix</keyword>
<evidence type="ECO:0000256" key="1">
    <source>
        <dbReference type="SAM" id="Phobius"/>
    </source>
</evidence>
<protein>
    <recommendedName>
        <fullName evidence="4">Transmembrane protein</fullName>
    </recommendedName>
</protein>
<gene>
    <name evidence="2" type="ORF">DM02DRAFT_633558</name>
</gene>
<reference evidence="2 3" key="1">
    <citation type="journal article" date="2018" name="Sci. Rep.">
        <title>Comparative genomics provides insights into the lifestyle and reveals functional heterogeneity of dark septate endophytic fungi.</title>
        <authorList>
            <person name="Knapp D.G."/>
            <person name="Nemeth J.B."/>
            <person name="Barry K."/>
            <person name="Hainaut M."/>
            <person name="Henrissat B."/>
            <person name="Johnson J."/>
            <person name="Kuo A."/>
            <person name="Lim J.H.P."/>
            <person name="Lipzen A."/>
            <person name="Nolan M."/>
            <person name="Ohm R.A."/>
            <person name="Tamas L."/>
            <person name="Grigoriev I.V."/>
            <person name="Spatafora J.W."/>
            <person name="Nagy L.G."/>
            <person name="Kovacs G.M."/>
        </authorList>
    </citation>
    <scope>NUCLEOTIDE SEQUENCE [LARGE SCALE GENOMIC DNA]</scope>
    <source>
        <strain evidence="2 3">DSE2036</strain>
    </source>
</reference>
<evidence type="ECO:0000313" key="3">
    <source>
        <dbReference type="Proteomes" id="UP000244855"/>
    </source>
</evidence>
<dbReference type="EMBL" id="KZ805526">
    <property type="protein sequence ID" value="PVH94634.1"/>
    <property type="molecule type" value="Genomic_DNA"/>
</dbReference>
<dbReference type="AlphaFoldDB" id="A0A2V1DBU6"/>
<feature type="transmembrane region" description="Helical" evidence="1">
    <location>
        <begin position="26"/>
        <end position="48"/>
    </location>
</feature>
<keyword evidence="1" id="KW-0472">Membrane</keyword>
<keyword evidence="3" id="KW-1185">Reference proteome</keyword>
<organism evidence="2 3">
    <name type="scientific">Periconia macrospinosa</name>
    <dbReference type="NCBI Taxonomy" id="97972"/>
    <lineage>
        <taxon>Eukaryota</taxon>
        <taxon>Fungi</taxon>
        <taxon>Dikarya</taxon>
        <taxon>Ascomycota</taxon>
        <taxon>Pezizomycotina</taxon>
        <taxon>Dothideomycetes</taxon>
        <taxon>Pleosporomycetidae</taxon>
        <taxon>Pleosporales</taxon>
        <taxon>Massarineae</taxon>
        <taxon>Periconiaceae</taxon>
        <taxon>Periconia</taxon>
    </lineage>
</organism>
<sequence length="115" mass="13131">MPPHLLALSPLSSRGNTVPSKNSLRITTYAIILAIVLLIASMGLLCVLSRRRGCRKKRKAEVVREVDLRVKERLKRERERIEGFWKYTGREGERNQLLLPAYHSNTDTGDSSRES</sequence>
<accession>A0A2V1DBU6</accession>
<evidence type="ECO:0008006" key="4">
    <source>
        <dbReference type="Google" id="ProtNLM"/>
    </source>
</evidence>
<evidence type="ECO:0000313" key="2">
    <source>
        <dbReference type="EMBL" id="PVH94634.1"/>
    </source>
</evidence>
<dbReference type="Proteomes" id="UP000244855">
    <property type="component" value="Unassembled WGS sequence"/>
</dbReference>